<accession>A0A397SKU9</accession>
<dbReference type="AlphaFoldDB" id="A0A397SKU9"/>
<sequence length="93" mass="10618">MAYVYTLYACLKLPNVIEHINKLQTQLKEFSNKLLIIKNEEFKELMDKIYFGVACGSFFSPELRLNSKNLGLIVVYPGGNHFNVNFPDGITSN</sequence>
<dbReference type="EMBL" id="QKYT01000346">
    <property type="protein sequence ID" value="RIA86763.1"/>
    <property type="molecule type" value="Genomic_DNA"/>
</dbReference>
<evidence type="ECO:0000313" key="1">
    <source>
        <dbReference type="EMBL" id="RIA86763.1"/>
    </source>
</evidence>
<gene>
    <name evidence="1" type="ORF">C1645_828802</name>
</gene>
<proteinExistence type="predicted"/>
<keyword evidence="2" id="KW-1185">Reference proteome</keyword>
<reference evidence="1 2" key="1">
    <citation type="submission" date="2018-06" db="EMBL/GenBank/DDBJ databases">
        <title>Comparative genomics reveals the genomic features of Rhizophagus irregularis, R. cerebriforme, R. diaphanum and Gigaspora rosea, and their symbiotic lifestyle signature.</title>
        <authorList>
            <person name="Morin E."/>
            <person name="San Clemente H."/>
            <person name="Chen E.C.H."/>
            <person name="De La Providencia I."/>
            <person name="Hainaut M."/>
            <person name="Kuo A."/>
            <person name="Kohler A."/>
            <person name="Murat C."/>
            <person name="Tang N."/>
            <person name="Roy S."/>
            <person name="Loubradou J."/>
            <person name="Henrissat B."/>
            <person name="Grigoriev I.V."/>
            <person name="Corradi N."/>
            <person name="Roux C."/>
            <person name="Martin F.M."/>
        </authorList>
    </citation>
    <scope>NUCLEOTIDE SEQUENCE [LARGE SCALE GENOMIC DNA]</scope>
    <source>
        <strain evidence="1 2">DAOM 227022</strain>
    </source>
</reference>
<organism evidence="1 2">
    <name type="scientific">Glomus cerebriforme</name>
    <dbReference type="NCBI Taxonomy" id="658196"/>
    <lineage>
        <taxon>Eukaryota</taxon>
        <taxon>Fungi</taxon>
        <taxon>Fungi incertae sedis</taxon>
        <taxon>Mucoromycota</taxon>
        <taxon>Glomeromycotina</taxon>
        <taxon>Glomeromycetes</taxon>
        <taxon>Glomerales</taxon>
        <taxon>Glomeraceae</taxon>
        <taxon>Glomus</taxon>
    </lineage>
</organism>
<dbReference type="Proteomes" id="UP000265703">
    <property type="component" value="Unassembled WGS sequence"/>
</dbReference>
<dbReference type="OrthoDB" id="2417211at2759"/>
<comment type="caution">
    <text evidence="1">The sequence shown here is derived from an EMBL/GenBank/DDBJ whole genome shotgun (WGS) entry which is preliminary data.</text>
</comment>
<name>A0A397SKU9_9GLOM</name>
<protein>
    <submittedName>
        <fullName evidence="1">Uncharacterized protein</fullName>
    </submittedName>
</protein>
<evidence type="ECO:0000313" key="2">
    <source>
        <dbReference type="Proteomes" id="UP000265703"/>
    </source>
</evidence>